<organism evidence="1 2">
    <name type="scientific">Leptosia nina</name>
    <dbReference type="NCBI Taxonomy" id="320188"/>
    <lineage>
        <taxon>Eukaryota</taxon>
        <taxon>Metazoa</taxon>
        <taxon>Ecdysozoa</taxon>
        <taxon>Arthropoda</taxon>
        <taxon>Hexapoda</taxon>
        <taxon>Insecta</taxon>
        <taxon>Pterygota</taxon>
        <taxon>Neoptera</taxon>
        <taxon>Endopterygota</taxon>
        <taxon>Lepidoptera</taxon>
        <taxon>Glossata</taxon>
        <taxon>Ditrysia</taxon>
        <taxon>Papilionoidea</taxon>
        <taxon>Pieridae</taxon>
        <taxon>Pierinae</taxon>
        <taxon>Leptosia</taxon>
    </lineage>
</organism>
<dbReference type="AlphaFoldDB" id="A0AAV1JNW9"/>
<name>A0AAV1JNW9_9NEOP</name>
<evidence type="ECO:0000313" key="1">
    <source>
        <dbReference type="EMBL" id="CAK1550609.1"/>
    </source>
</evidence>
<dbReference type="Proteomes" id="UP001497472">
    <property type="component" value="Unassembled WGS sequence"/>
</dbReference>
<sequence length="87" mass="9659">MTRQKLEIAFYVRPLSVSFAARYKRRIGGTNFADIIAPVRQWLSGDTDRDSAGCLMDAARSGDTIAVVTGLHPRRAPIIVGCKIYLY</sequence>
<protein>
    <submittedName>
        <fullName evidence="1">Uncharacterized protein</fullName>
    </submittedName>
</protein>
<dbReference type="EMBL" id="CAVLEF010000083">
    <property type="protein sequence ID" value="CAK1550609.1"/>
    <property type="molecule type" value="Genomic_DNA"/>
</dbReference>
<accession>A0AAV1JNW9</accession>
<gene>
    <name evidence="1" type="ORF">LNINA_LOCUS9825</name>
</gene>
<comment type="caution">
    <text evidence="1">The sequence shown here is derived from an EMBL/GenBank/DDBJ whole genome shotgun (WGS) entry which is preliminary data.</text>
</comment>
<proteinExistence type="predicted"/>
<evidence type="ECO:0000313" key="2">
    <source>
        <dbReference type="Proteomes" id="UP001497472"/>
    </source>
</evidence>
<reference evidence="1 2" key="1">
    <citation type="submission" date="2023-11" db="EMBL/GenBank/DDBJ databases">
        <authorList>
            <person name="Okamura Y."/>
        </authorList>
    </citation>
    <scope>NUCLEOTIDE SEQUENCE [LARGE SCALE GENOMIC DNA]</scope>
</reference>
<keyword evidence="2" id="KW-1185">Reference proteome</keyword>